<gene>
    <name evidence="7" type="ORF">EWF95_04505</name>
</gene>
<keyword evidence="1 6" id="KW-0808">Transferase</keyword>
<evidence type="ECO:0000256" key="4">
    <source>
        <dbReference type="ARBA" id="ARBA00022993"/>
    </source>
</evidence>
<keyword evidence="5 6" id="KW-0342">GTP-binding</keyword>
<accession>A0A544QRW9</accession>
<dbReference type="PANTHER" id="PTHR40732">
    <property type="entry name" value="UPF0218 PROTEIN TK1697"/>
    <property type="match status" value="1"/>
</dbReference>
<feature type="binding site" evidence="6">
    <location>
        <position position="62"/>
    </location>
    <ligand>
        <name>GTP</name>
        <dbReference type="ChEBI" id="CHEBI:37565"/>
    </ligand>
</feature>
<comment type="pathway">
    <text evidence="6">Cofactor biosynthesis; coenzyme A biosynthesis.</text>
</comment>
<evidence type="ECO:0000256" key="3">
    <source>
        <dbReference type="ARBA" id="ARBA00022777"/>
    </source>
</evidence>
<keyword evidence="4 6" id="KW-0173">Coenzyme A biosynthesis</keyword>
<evidence type="ECO:0000256" key="2">
    <source>
        <dbReference type="ARBA" id="ARBA00022741"/>
    </source>
</evidence>
<feature type="binding site" evidence="6">
    <location>
        <position position="80"/>
    </location>
    <ligand>
        <name>GTP</name>
        <dbReference type="ChEBI" id="CHEBI:37565"/>
    </ligand>
</feature>
<evidence type="ECO:0000313" key="7">
    <source>
        <dbReference type="EMBL" id="TQQ82204.1"/>
    </source>
</evidence>
<dbReference type="Proteomes" id="UP000315385">
    <property type="component" value="Unassembled WGS sequence"/>
</dbReference>
<protein>
    <recommendedName>
        <fullName evidence="6">GTP-dependent dephospho-CoA kinase</fullName>
        <ecNumber evidence="6">2.7.1.237</ecNumber>
    </recommendedName>
    <alternativeName>
        <fullName evidence="6">Dephospho-coenzyme A kinase</fullName>
        <shortName evidence="6">DPCK</shortName>
    </alternativeName>
</protein>
<feature type="binding site" evidence="6">
    <location>
        <position position="163"/>
    </location>
    <ligand>
        <name>GTP</name>
        <dbReference type="ChEBI" id="CHEBI:37565"/>
    </ligand>
</feature>
<dbReference type="InterPro" id="IPR007164">
    <property type="entry name" value="GTP-dep_dephospho-CoA_kin"/>
</dbReference>
<dbReference type="AlphaFoldDB" id="A0A544QRW9"/>
<keyword evidence="8" id="KW-1185">Reference proteome</keyword>
<dbReference type="OrthoDB" id="15447at2157"/>
<keyword evidence="2 6" id="KW-0547">Nucleotide-binding</keyword>
<sequence>MLELPETLRVELKEPLGEIYTDPDALLAAVDDHAESTAAADSSTATSNSAGTTARLLTVGDVVTATLADAGRQPDIAVIDGRTEREPVDPAVEATLSDLAGRRLSVTNPPATISESLLTTLREAATTTELPVTISVDGEEDLAALPAILALPAGTSVVYGQPDEGMVHVPVTPAIHTTARELLAEFDGDTDAAISMLD</sequence>
<feature type="binding site" evidence="6">
    <location>
        <position position="63"/>
    </location>
    <ligand>
        <name>GTP</name>
        <dbReference type="ChEBI" id="CHEBI:37565"/>
    </ligand>
</feature>
<dbReference type="EC" id="2.7.1.237" evidence="6"/>
<dbReference type="Pfam" id="PF04019">
    <property type="entry name" value="DUF359"/>
    <property type="match status" value="1"/>
</dbReference>
<proteinExistence type="inferred from homology"/>
<feature type="binding site" evidence="6">
    <location>
        <position position="61"/>
    </location>
    <ligand>
        <name>GTP</name>
        <dbReference type="ChEBI" id="CHEBI:37565"/>
    </ligand>
</feature>
<feature type="binding site" evidence="6">
    <location>
        <position position="140"/>
    </location>
    <ligand>
        <name>GTP</name>
        <dbReference type="ChEBI" id="CHEBI:37565"/>
    </ligand>
</feature>
<comment type="similarity">
    <text evidence="6">Belongs to the GTP-dependent DPCK family.</text>
</comment>
<dbReference type="PANTHER" id="PTHR40732:SF1">
    <property type="entry name" value="GTP-DEPENDENT DEPHOSPHO-COA KINASE"/>
    <property type="match status" value="1"/>
</dbReference>
<dbReference type="GO" id="GO:0015937">
    <property type="term" value="P:coenzyme A biosynthetic process"/>
    <property type="evidence" value="ECO:0007669"/>
    <property type="project" value="UniProtKB-UniRule"/>
</dbReference>
<evidence type="ECO:0000256" key="1">
    <source>
        <dbReference type="ARBA" id="ARBA00022679"/>
    </source>
</evidence>
<evidence type="ECO:0000256" key="6">
    <source>
        <dbReference type="HAMAP-Rule" id="MF_00590"/>
    </source>
</evidence>
<comment type="caution">
    <text evidence="6">Lacks conserved residue(s) required for the propagation of feature annotation.</text>
</comment>
<comment type="catalytic activity">
    <reaction evidence="6">
        <text>3'-dephospho-CoA + GTP = GDP + CoA + H(+)</text>
        <dbReference type="Rhea" id="RHEA:61156"/>
        <dbReference type="ChEBI" id="CHEBI:15378"/>
        <dbReference type="ChEBI" id="CHEBI:37565"/>
        <dbReference type="ChEBI" id="CHEBI:57287"/>
        <dbReference type="ChEBI" id="CHEBI:57328"/>
        <dbReference type="ChEBI" id="CHEBI:58189"/>
        <dbReference type="EC" id="2.7.1.237"/>
    </reaction>
</comment>
<dbReference type="GO" id="GO:0005525">
    <property type="term" value="F:GTP binding"/>
    <property type="evidence" value="ECO:0007669"/>
    <property type="project" value="UniProtKB-UniRule"/>
</dbReference>
<organism evidence="7 8">
    <name type="scientific">Halonotius roseus</name>
    <dbReference type="NCBI Taxonomy" id="2511997"/>
    <lineage>
        <taxon>Archaea</taxon>
        <taxon>Methanobacteriati</taxon>
        <taxon>Methanobacteriota</taxon>
        <taxon>Stenosarchaea group</taxon>
        <taxon>Halobacteria</taxon>
        <taxon>Halobacteriales</taxon>
        <taxon>Haloferacaceae</taxon>
        <taxon>Halonotius</taxon>
    </lineage>
</organism>
<dbReference type="EMBL" id="SESI01000001">
    <property type="protein sequence ID" value="TQQ82204.1"/>
    <property type="molecule type" value="Genomic_DNA"/>
</dbReference>
<evidence type="ECO:0000256" key="5">
    <source>
        <dbReference type="ARBA" id="ARBA00023134"/>
    </source>
</evidence>
<dbReference type="GO" id="GO:0016301">
    <property type="term" value="F:kinase activity"/>
    <property type="evidence" value="ECO:0007669"/>
    <property type="project" value="UniProtKB-UniRule"/>
</dbReference>
<comment type="function">
    <text evidence="6">Catalyzes the GTP-dependent phosphorylation of the 3'-hydroxyl group of dephosphocoenzyme A to form coenzyme A (CoA).</text>
</comment>
<keyword evidence="3 6" id="KW-0418">Kinase</keyword>
<dbReference type="RefSeq" id="WP_142442853.1">
    <property type="nucleotide sequence ID" value="NZ_SESI01000001.1"/>
</dbReference>
<name>A0A544QRW9_9EURY</name>
<dbReference type="UniPathway" id="UPA00241"/>
<reference evidence="7 8" key="1">
    <citation type="submission" date="2019-02" db="EMBL/GenBank/DDBJ databases">
        <title>Halonotius sp. a new haloqrchaeon isolated from saline water.</title>
        <authorList>
            <person name="Duran-Viseras A."/>
            <person name="Sanchez-Porro C."/>
            <person name="Ventosa A."/>
        </authorList>
    </citation>
    <scope>NUCLEOTIDE SEQUENCE [LARGE SCALE GENOMIC DNA]</scope>
    <source>
        <strain evidence="7 8">F9-27</strain>
    </source>
</reference>
<dbReference type="HAMAP" id="MF_00590">
    <property type="entry name" value="Dephospho_CoA_kinase_GTP_dep"/>
    <property type="match status" value="1"/>
</dbReference>
<dbReference type="PIRSF" id="PIRSF006533">
    <property type="entry name" value="UCP006533"/>
    <property type="match status" value="1"/>
</dbReference>
<comment type="caution">
    <text evidence="7">The sequence shown here is derived from an EMBL/GenBank/DDBJ whole genome shotgun (WGS) entry which is preliminary data.</text>
</comment>
<evidence type="ECO:0000313" key="8">
    <source>
        <dbReference type="Proteomes" id="UP000315385"/>
    </source>
</evidence>